<accession>A0AAJ0DL68</accession>
<dbReference type="Proteomes" id="UP001271007">
    <property type="component" value="Unassembled WGS sequence"/>
</dbReference>
<sequence length="166" mass="18776">MPEHAASFALVRATAHDIPEIVDLMYDAFEDFVRRVVMGCYSQDDMPKLVAQYIGEMQNDPSDIWIKVSDVNTGKIVAASNWKLCATASTPRGVDEVKPWIQDEEAIELSRTVLEPLNELRLKANAEQDSYRFDFFDYDEIVHNGEVKGTAMRRESKPYQIGGAKS</sequence>
<protein>
    <submittedName>
        <fullName evidence="1">Uncharacterized protein</fullName>
    </submittedName>
</protein>
<dbReference type="AlphaFoldDB" id="A0AAJ0DL68"/>
<name>A0AAJ0DL68_9PEZI</name>
<proteinExistence type="predicted"/>
<evidence type="ECO:0000313" key="1">
    <source>
        <dbReference type="EMBL" id="KAK3052364.1"/>
    </source>
</evidence>
<dbReference type="SUPFAM" id="SSF55729">
    <property type="entry name" value="Acyl-CoA N-acyltransferases (Nat)"/>
    <property type="match status" value="1"/>
</dbReference>
<dbReference type="EMBL" id="JAWDJX010000021">
    <property type="protein sequence ID" value="KAK3052364.1"/>
    <property type="molecule type" value="Genomic_DNA"/>
</dbReference>
<comment type="caution">
    <text evidence="1">The sequence shown here is derived from an EMBL/GenBank/DDBJ whole genome shotgun (WGS) entry which is preliminary data.</text>
</comment>
<keyword evidence="2" id="KW-1185">Reference proteome</keyword>
<reference evidence="1" key="1">
    <citation type="submission" date="2023-04" db="EMBL/GenBank/DDBJ databases">
        <title>Black Yeasts Isolated from many extreme environments.</title>
        <authorList>
            <person name="Coleine C."/>
            <person name="Stajich J.E."/>
            <person name="Selbmann L."/>
        </authorList>
    </citation>
    <scope>NUCLEOTIDE SEQUENCE</scope>
    <source>
        <strain evidence="1">CCFEE 5312</strain>
    </source>
</reference>
<gene>
    <name evidence="1" type="ORF">LTR09_006574</name>
</gene>
<dbReference type="InterPro" id="IPR016181">
    <property type="entry name" value="Acyl_CoA_acyltransferase"/>
</dbReference>
<evidence type="ECO:0000313" key="2">
    <source>
        <dbReference type="Proteomes" id="UP001271007"/>
    </source>
</evidence>
<organism evidence="1 2">
    <name type="scientific">Extremus antarcticus</name>
    <dbReference type="NCBI Taxonomy" id="702011"/>
    <lineage>
        <taxon>Eukaryota</taxon>
        <taxon>Fungi</taxon>
        <taxon>Dikarya</taxon>
        <taxon>Ascomycota</taxon>
        <taxon>Pezizomycotina</taxon>
        <taxon>Dothideomycetes</taxon>
        <taxon>Dothideomycetidae</taxon>
        <taxon>Mycosphaerellales</taxon>
        <taxon>Extremaceae</taxon>
        <taxon>Extremus</taxon>
    </lineage>
</organism>